<keyword evidence="4 7" id="KW-0808">Transferase</keyword>
<dbReference type="GO" id="GO:0019350">
    <property type="term" value="P:teichoic acid biosynthetic process"/>
    <property type="evidence" value="ECO:0007669"/>
    <property type="project" value="UniProtKB-KW"/>
</dbReference>
<dbReference type="Gene3D" id="3.40.50.11820">
    <property type="match status" value="1"/>
</dbReference>
<dbReference type="OrthoDB" id="8549922at2"/>
<evidence type="ECO:0000313" key="8">
    <source>
        <dbReference type="Proteomes" id="UP000033640"/>
    </source>
</evidence>
<evidence type="ECO:0000256" key="4">
    <source>
        <dbReference type="ARBA" id="ARBA00022679"/>
    </source>
</evidence>
<evidence type="ECO:0000256" key="6">
    <source>
        <dbReference type="ARBA" id="ARBA00023136"/>
    </source>
</evidence>
<keyword evidence="6" id="KW-0472">Membrane</keyword>
<dbReference type="InterPro" id="IPR007554">
    <property type="entry name" value="Glycerophosphate_synth"/>
</dbReference>
<dbReference type="InterPro" id="IPR043149">
    <property type="entry name" value="TagF_N"/>
</dbReference>
<keyword evidence="3" id="KW-1003">Cell membrane</keyword>
<dbReference type="PANTHER" id="PTHR37316">
    <property type="entry name" value="TEICHOIC ACID GLYCEROL-PHOSPHATE PRIMASE"/>
    <property type="match status" value="1"/>
</dbReference>
<dbReference type="Pfam" id="PF04464">
    <property type="entry name" value="Glyphos_transf"/>
    <property type="match status" value="1"/>
</dbReference>
<dbReference type="Gene3D" id="3.40.50.12580">
    <property type="match status" value="1"/>
</dbReference>
<dbReference type="EC" id="2.7.8.12" evidence="7"/>
<evidence type="ECO:0000256" key="3">
    <source>
        <dbReference type="ARBA" id="ARBA00022475"/>
    </source>
</evidence>
<comment type="caution">
    <text evidence="7">The sequence shown here is derived from an EMBL/GenBank/DDBJ whole genome shotgun (WGS) entry which is preliminary data.</text>
</comment>
<protein>
    <submittedName>
        <fullName evidence="7">CDP-glycerol:poly(Glycerophosphate) glycerophosphotransferase</fullName>
        <ecNumber evidence="7">2.7.8.12</ecNumber>
    </submittedName>
</protein>
<comment type="similarity">
    <text evidence="2">Belongs to the CDP-glycerol glycerophosphotransferase family.</text>
</comment>
<evidence type="ECO:0000256" key="2">
    <source>
        <dbReference type="ARBA" id="ARBA00010488"/>
    </source>
</evidence>
<comment type="subcellular location">
    <subcellularLocation>
        <location evidence="1">Cell membrane</location>
        <topology evidence="1">Peripheral membrane protein</topology>
    </subcellularLocation>
</comment>
<reference evidence="7 8" key="1">
    <citation type="submission" date="2015-02" db="EMBL/GenBank/DDBJ databases">
        <title>Draft genome sequences of ten Microbacterium spp. with emphasis on heavy metal contaminated environments.</title>
        <authorList>
            <person name="Corretto E."/>
        </authorList>
    </citation>
    <scope>NUCLEOTIDE SEQUENCE [LARGE SCALE GENOMIC DNA]</scope>
    <source>
        <strain evidence="7 8">BEL4b</strain>
    </source>
</reference>
<dbReference type="EMBL" id="JYIW01000026">
    <property type="protein sequence ID" value="KJL28432.1"/>
    <property type="molecule type" value="Genomic_DNA"/>
</dbReference>
<dbReference type="GO" id="GO:0005886">
    <property type="term" value="C:plasma membrane"/>
    <property type="evidence" value="ECO:0007669"/>
    <property type="project" value="UniProtKB-SubCell"/>
</dbReference>
<dbReference type="InterPro" id="IPR051612">
    <property type="entry name" value="Teichoic_Acid_Biosynth"/>
</dbReference>
<evidence type="ECO:0000313" key="7">
    <source>
        <dbReference type="EMBL" id="KJL28432.1"/>
    </source>
</evidence>
<dbReference type="GO" id="GO:0047355">
    <property type="term" value="F:CDP-glycerol glycerophosphotransferase activity"/>
    <property type="evidence" value="ECO:0007669"/>
    <property type="project" value="UniProtKB-EC"/>
</dbReference>
<proteinExistence type="inferred from homology"/>
<organism evidence="7 8">
    <name type="scientific">Microbacterium oxydans</name>
    <dbReference type="NCBI Taxonomy" id="82380"/>
    <lineage>
        <taxon>Bacteria</taxon>
        <taxon>Bacillati</taxon>
        <taxon>Actinomycetota</taxon>
        <taxon>Actinomycetes</taxon>
        <taxon>Micrococcales</taxon>
        <taxon>Microbacteriaceae</taxon>
        <taxon>Microbacterium</taxon>
    </lineage>
</organism>
<dbReference type="Proteomes" id="UP000033640">
    <property type="component" value="Unassembled WGS sequence"/>
</dbReference>
<gene>
    <name evidence="7" type="primary">tagF_2</name>
    <name evidence="7" type="ORF">RS83_03503</name>
</gene>
<dbReference type="PANTHER" id="PTHR37316:SF3">
    <property type="entry name" value="TEICHOIC ACID GLYCEROL-PHOSPHATE TRANSFERASE"/>
    <property type="match status" value="1"/>
</dbReference>
<keyword evidence="5" id="KW-0777">Teichoic acid biosynthesis</keyword>
<dbReference type="PATRIC" id="fig|82380.11.peg.3533"/>
<sequence>MASFSFGSGNAAKLLRIPLYAIGRIGTVFVPRGATWVFGCGAGIGDGALALQRVAAEAGHRTLWLTSSEREDRDAAALGIRTVPKNGLRGWWATARAGVLVVTHGLGDVNRYANSGAFLVQLWHGIPLKRIGLDSPATTQVPAVPGAAILRKAIGFLYRGAAQRIRVLPAASHRSRGRLESAFSLPDGRVIVTGEPRVDVLSHGPPAERRARAASVLGDAVGGLPSSSRTILYAPTWRDGADDPAVPSAAEWVEIIRVLEANDAILLVRSHPLGEGGYTPSVPSRRVRMLGAGLLPDVTPVLPAIDVLVTDYSSLAYDVGLLSMPVLYLAPDAVEYAGTRGFYGRFEDVAGADVASDWNALLRQLDEVLSDEAVFAERSKRSDTLSAEMHAYRDGRNTRRVYQAIRARGVPAPKGAA</sequence>
<dbReference type="AlphaFoldDB" id="A0A0F0L5I0"/>
<name>A0A0F0L5I0_9MICO</name>
<accession>A0A0F0L5I0</accession>
<dbReference type="RefSeq" id="WP_045280684.1">
    <property type="nucleotide sequence ID" value="NZ_JYIW01000026.1"/>
</dbReference>
<evidence type="ECO:0000256" key="5">
    <source>
        <dbReference type="ARBA" id="ARBA00022944"/>
    </source>
</evidence>
<dbReference type="SUPFAM" id="SSF53756">
    <property type="entry name" value="UDP-Glycosyltransferase/glycogen phosphorylase"/>
    <property type="match status" value="1"/>
</dbReference>
<evidence type="ECO:0000256" key="1">
    <source>
        <dbReference type="ARBA" id="ARBA00004202"/>
    </source>
</evidence>
<dbReference type="InterPro" id="IPR043148">
    <property type="entry name" value="TagF_C"/>
</dbReference>